<keyword evidence="3" id="KW-0653">Protein transport</keyword>
<comment type="subunit">
    <text evidence="7">Part of the nuclear pore complex (NPC).</text>
</comment>
<evidence type="ECO:0000256" key="3">
    <source>
        <dbReference type="ARBA" id="ARBA00022927"/>
    </source>
</evidence>
<dbReference type="GO" id="GO:0017056">
    <property type="term" value="F:structural constituent of nuclear pore"/>
    <property type="evidence" value="ECO:0007669"/>
    <property type="project" value="UniProtKB-UniRule"/>
</dbReference>
<gene>
    <name evidence="8" type="ORF">THRCLA_10355</name>
</gene>
<dbReference type="Gene3D" id="1.10.3450.20">
    <property type="match status" value="1"/>
</dbReference>
<evidence type="ECO:0000313" key="8">
    <source>
        <dbReference type="EMBL" id="OQR88388.1"/>
    </source>
</evidence>
<keyword evidence="6 7" id="KW-0539">Nucleus</keyword>
<evidence type="ECO:0000256" key="7">
    <source>
        <dbReference type="RuleBase" id="RU365072"/>
    </source>
</evidence>
<dbReference type="PANTHER" id="PTHR13003">
    <property type="entry name" value="NUP107-RELATED"/>
    <property type="match status" value="1"/>
</dbReference>
<evidence type="ECO:0000256" key="6">
    <source>
        <dbReference type="ARBA" id="ARBA00023242"/>
    </source>
</evidence>
<evidence type="ECO:0000256" key="5">
    <source>
        <dbReference type="ARBA" id="ARBA00023132"/>
    </source>
</evidence>
<dbReference type="GO" id="GO:0031080">
    <property type="term" value="C:nuclear pore outer ring"/>
    <property type="evidence" value="ECO:0007669"/>
    <property type="project" value="TreeGrafter"/>
</dbReference>
<dbReference type="AlphaFoldDB" id="A0A1V9YRJ6"/>
<sequence length="758" mass="85665">MLCQQVLMEYVDILQTQIETLEKAGTANVSSSAIPYQINNGFTFQNRSDKVSQSVQISDELKNERNTWRLLFELRELSIQKKDDLTILSTAQLPVTNQSTEMDAIAALENRHQIFALQKTILKWLEHVATESVVATKEKRQMHLRTLKQLKRKTSGQSFAMDPDGPLREGDNYLDDDDVEDELDLLKSVWQLLRAGKTHEAMDLCIQLGQPWRVASLSGGEISGACDNESGISRWGNPYRMLWKKMCWQFAESPAPGNLHNTNSLEAREYDSIIYAALSGHAQVILESPHCNSWEDHCWALIKAVIAFQEDDAIFHLLNLKAQTTSLILENSPDHMQLYKAFLAQVRPVVGRFCTNIDQLFEELAASANEVVRAQAQHPHRRIQAKLVTSRIDNIVQDILAALLGPLSGPFTWDLELNDNIPADTVSPQLLRFGAHFVLFMKTTGESFDEEAGARLLKAYIRHLVKHAQYKLVALYAGQLPEEGRGEIYSQCLITIPRHEERQQCLAAIAPFCPPALFAQVTRAAAETLMASKTDARRIGALSLLTFDEKHRVEAVYQANILARQFIAEDKQVRLKALFAQLPEDSLSIIHQQSSKEDKMTADTIREHLAWKALIGATEAYESWRASLPTKRTAACFSDEETIVKEVLFRASVATHAITDVLEFEHGWLMEVPTVRSKCLPFLVFHAHRVQLETVAFLEGLEFYPSEAKEALQAPLAQNAMNLADIVADEHYLVYRAFSQDQTRHLLHLLQQSAMYLL</sequence>
<dbReference type="STRING" id="74557.A0A1V9YRJ6"/>
<comment type="similarity">
    <text evidence="7">Belongs to the nucleoporin Nup84/Nup107 family.</text>
</comment>
<dbReference type="Pfam" id="PF04121">
    <property type="entry name" value="Nup84_Nup100"/>
    <property type="match status" value="1"/>
</dbReference>
<dbReference type="GO" id="GO:0000973">
    <property type="term" value="P:post-transcriptional tethering of RNA polymerase II gene DNA at nuclear periphery"/>
    <property type="evidence" value="ECO:0007669"/>
    <property type="project" value="TreeGrafter"/>
</dbReference>
<dbReference type="OrthoDB" id="3098at2759"/>
<proteinExistence type="inferred from homology"/>
<name>A0A1V9YRJ6_9STRA</name>
<reference evidence="8 9" key="1">
    <citation type="journal article" date="2014" name="Genome Biol. Evol.">
        <title>The secreted proteins of Achlya hypogyna and Thraustotheca clavata identify the ancestral oomycete secretome and reveal gene acquisitions by horizontal gene transfer.</title>
        <authorList>
            <person name="Misner I."/>
            <person name="Blouin N."/>
            <person name="Leonard G."/>
            <person name="Richards T.A."/>
            <person name="Lane C.E."/>
        </authorList>
    </citation>
    <scope>NUCLEOTIDE SEQUENCE [LARGE SCALE GENOMIC DNA]</scope>
    <source>
        <strain evidence="8 9">ATCC 34112</strain>
    </source>
</reference>
<dbReference type="GO" id="GO:0031965">
    <property type="term" value="C:nuclear membrane"/>
    <property type="evidence" value="ECO:0007669"/>
    <property type="project" value="UniProtKB-SubCell"/>
</dbReference>
<evidence type="ECO:0000256" key="1">
    <source>
        <dbReference type="ARBA" id="ARBA00022448"/>
    </source>
</evidence>
<comment type="caution">
    <text evidence="8">The sequence shown here is derived from an EMBL/GenBank/DDBJ whole genome shotgun (WGS) entry which is preliminary data.</text>
</comment>
<keyword evidence="5 7" id="KW-0906">Nuclear pore complex</keyword>
<dbReference type="InterPro" id="IPR007252">
    <property type="entry name" value="Nup84/Nup107"/>
</dbReference>
<organism evidence="8 9">
    <name type="scientific">Thraustotheca clavata</name>
    <dbReference type="NCBI Taxonomy" id="74557"/>
    <lineage>
        <taxon>Eukaryota</taxon>
        <taxon>Sar</taxon>
        <taxon>Stramenopiles</taxon>
        <taxon>Oomycota</taxon>
        <taxon>Saprolegniomycetes</taxon>
        <taxon>Saprolegniales</taxon>
        <taxon>Achlyaceae</taxon>
        <taxon>Thraustotheca</taxon>
    </lineage>
</organism>
<dbReference type="EMBL" id="JNBS01003278">
    <property type="protein sequence ID" value="OQR88388.1"/>
    <property type="molecule type" value="Genomic_DNA"/>
</dbReference>
<dbReference type="PANTHER" id="PTHR13003:SF2">
    <property type="entry name" value="NUCLEAR PORE COMPLEX PROTEIN NUP107"/>
    <property type="match status" value="1"/>
</dbReference>
<comment type="function">
    <text evidence="7">Functions as a component of the nuclear pore complex (NPC).</text>
</comment>
<dbReference type="Proteomes" id="UP000243217">
    <property type="component" value="Unassembled WGS sequence"/>
</dbReference>
<evidence type="ECO:0000313" key="9">
    <source>
        <dbReference type="Proteomes" id="UP000243217"/>
    </source>
</evidence>
<accession>A0A1V9YRJ6</accession>
<comment type="subcellular location">
    <subcellularLocation>
        <location evidence="7">Nucleus</location>
        <location evidence="7">Nuclear pore complex</location>
    </subcellularLocation>
    <subcellularLocation>
        <location evidence="7">Nucleus membrane</location>
    </subcellularLocation>
</comment>
<dbReference type="GO" id="GO:0006406">
    <property type="term" value="P:mRNA export from nucleus"/>
    <property type="evidence" value="ECO:0007669"/>
    <property type="project" value="TreeGrafter"/>
</dbReference>
<keyword evidence="7" id="KW-0472">Membrane</keyword>
<evidence type="ECO:0000256" key="2">
    <source>
        <dbReference type="ARBA" id="ARBA00022816"/>
    </source>
</evidence>
<keyword evidence="4 7" id="KW-0811">Translocation</keyword>
<evidence type="ECO:0000256" key="4">
    <source>
        <dbReference type="ARBA" id="ARBA00023010"/>
    </source>
</evidence>
<dbReference type="Gene3D" id="1.20.190.50">
    <property type="match status" value="1"/>
</dbReference>
<protein>
    <recommendedName>
        <fullName evidence="7">Nuclear pore complex protein</fullName>
    </recommendedName>
</protein>
<keyword evidence="1 7" id="KW-0813">Transport</keyword>
<dbReference type="GO" id="GO:0006606">
    <property type="term" value="P:protein import into nucleus"/>
    <property type="evidence" value="ECO:0007669"/>
    <property type="project" value="TreeGrafter"/>
</dbReference>
<keyword evidence="9" id="KW-1185">Reference proteome</keyword>
<keyword evidence="2" id="KW-0509">mRNA transport</keyword>